<dbReference type="InterPro" id="IPR011058">
    <property type="entry name" value="Cyanovirin-N"/>
</dbReference>
<accession>A0AAV9HNK1</accession>
<evidence type="ECO:0000259" key="2">
    <source>
        <dbReference type="SMART" id="SM01111"/>
    </source>
</evidence>
<dbReference type="Proteomes" id="UP001321749">
    <property type="component" value="Unassembled WGS sequence"/>
</dbReference>
<gene>
    <name evidence="3" type="ORF">QBC42DRAFT_286515</name>
</gene>
<sequence>MKFTLATITLGLAALPELAFAAGGFASTCDWYWMERNFLVGNCRKKDGTYMRTRQDMNLCVKNDGGSLTPRDNGHAFDSCSVVGKSGTSVIQAWCSSSEIMSPTDLDLNTFVENRDGYMWCFNHRSAPYSG</sequence>
<dbReference type="SMART" id="SM01111">
    <property type="entry name" value="CVNH"/>
    <property type="match status" value="1"/>
</dbReference>
<organism evidence="3 4">
    <name type="scientific">Cladorrhinum samala</name>
    <dbReference type="NCBI Taxonomy" id="585594"/>
    <lineage>
        <taxon>Eukaryota</taxon>
        <taxon>Fungi</taxon>
        <taxon>Dikarya</taxon>
        <taxon>Ascomycota</taxon>
        <taxon>Pezizomycotina</taxon>
        <taxon>Sordariomycetes</taxon>
        <taxon>Sordariomycetidae</taxon>
        <taxon>Sordariales</taxon>
        <taxon>Podosporaceae</taxon>
        <taxon>Cladorrhinum</taxon>
    </lineage>
</organism>
<name>A0AAV9HNK1_9PEZI</name>
<dbReference type="AlphaFoldDB" id="A0AAV9HNK1"/>
<feature type="signal peptide" evidence="1">
    <location>
        <begin position="1"/>
        <end position="21"/>
    </location>
</feature>
<keyword evidence="1" id="KW-0732">Signal</keyword>
<proteinExistence type="predicted"/>
<protein>
    <recommendedName>
        <fullName evidence="2">Cyanovirin-N domain-containing protein</fullName>
    </recommendedName>
</protein>
<dbReference type="Gene3D" id="2.30.60.10">
    <property type="entry name" value="Cyanovirin-N"/>
    <property type="match status" value="1"/>
</dbReference>
<dbReference type="Pfam" id="PF08881">
    <property type="entry name" value="CVNH"/>
    <property type="match status" value="1"/>
</dbReference>
<comment type="caution">
    <text evidence="3">The sequence shown here is derived from an EMBL/GenBank/DDBJ whole genome shotgun (WGS) entry which is preliminary data.</text>
</comment>
<dbReference type="EMBL" id="MU864973">
    <property type="protein sequence ID" value="KAK4462341.1"/>
    <property type="molecule type" value="Genomic_DNA"/>
</dbReference>
<evidence type="ECO:0000256" key="1">
    <source>
        <dbReference type="SAM" id="SignalP"/>
    </source>
</evidence>
<evidence type="ECO:0000313" key="4">
    <source>
        <dbReference type="Proteomes" id="UP001321749"/>
    </source>
</evidence>
<reference evidence="3" key="2">
    <citation type="submission" date="2023-06" db="EMBL/GenBank/DDBJ databases">
        <authorList>
            <consortium name="Lawrence Berkeley National Laboratory"/>
            <person name="Mondo S.J."/>
            <person name="Hensen N."/>
            <person name="Bonometti L."/>
            <person name="Westerberg I."/>
            <person name="Brannstrom I.O."/>
            <person name="Guillou S."/>
            <person name="Cros-Aarteil S."/>
            <person name="Calhoun S."/>
            <person name="Haridas S."/>
            <person name="Kuo A."/>
            <person name="Pangilinan J."/>
            <person name="Riley R."/>
            <person name="Labutti K."/>
            <person name="Andreopoulos B."/>
            <person name="Lipzen A."/>
            <person name="Chen C."/>
            <person name="Yanf M."/>
            <person name="Daum C."/>
            <person name="Ng V."/>
            <person name="Clum A."/>
            <person name="Steindorff A."/>
            <person name="Ohm R."/>
            <person name="Martin F."/>
            <person name="Silar P."/>
            <person name="Natvig D."/>
            <person name="Lalanne C."/>
            <person name="Gautier V."/>
            <person name="Ament-Velasquez S.L."/>
            <person name="Kruys A."/>
            <person name="Hutchinson M.I."/>
            <person name="Powell A.J."/>
            <person name="Barry K."/>
            <person name="Miller A.N."/>
            <person name="Grigoriev I.V."/>
            <person name="Debuchy R."/>
            <person name="Gladieux P."/>
            <person name="Thoren M.H."/>
            <person name="Johannesson H."/>
        </authorList>
    </citation>
    <scope>NUCLEOTIDE SEQUENCE</scope>
    <source>
        <strain evidence="3">PSN324</strain>
    </source>
</reference>
<reference evidence="3" key="1">
    <citation type="journal article" date="2023" name="Mol. Phylogenet. Evol.">
        <title>Genome-scale phylogeny and comparative genomics of the fungal order Sordariales.</title>
        <authorList>
            <person name="Hensen N."/>
            <person name="Bonometti L."/>
            <person name="Westerberg I."/>
            <person name="Brannstrom I.O."/>
            <person name="Guillou S."/>
            <person name="Cros-Aarteil S."/>
            <person name="Calhoun S."/>
            <person name="Haridas S."/>
            <person name="Kuo A."/>
            <person name="Mondo S."/>
            <person name="Pangilinan J."/>
            <person name="Riley R."/>
            <person name="LaButti K."/>
            <person name="Andreopoulos B."/>
            <person name="Lipzen A."/>
            <person name="Chen C."/>
            <person name="Yan M."/>
            <person name="Daum C."/>
            <person name="Ng V."/>
            <person name="Clum A."/>
            <person name="Steindorff A."/>
            <person name="Ohm R.A."/>
            <person name="Martin F."/>
            <person name="Silar P."/>
            <person name="Natvig D.O."/>
            <person name="Lalanne C."/>
            <person name="Gautier V."/>
            <person name="Ament-Velasquez S.L."/>
            <person name="Kruys A."/>
            <person name="Hutchinson M.I."/>
            <person name="Powell A.J."/>
            <person name="Barry K."/>
            <person name="Miller A.N."/>
            <person name="Grigoriev I.V."/>
            <person name="Debuchy R."/>
            <person name="Gladieux P."/>
            <person name="Hiltunen Thoren M."/>
            <person name="Johannesson H."/>
        </authorList>
    </citation>
    <scope>NUCLEOTIDE SEQUENCE</scope>
    <source>
        <strain evidence="3">PSN324</strain>
    </source>
</reference>
<dbReference type="InterPro" id="IPR036673">
    <property type="entry name" value="Cyanovirin-N_sf"/>
</dbReference>
<dbReference type="SUPFAM" id="SSF51322">
    <property type="entry name" value="Cyanovirin-N"/>
    <property type="match status" value="1"/>
</dbReference>
<evidence type="ECO:0000313" key="3">
    <source>
        <dbReference type="EMBL" id="KAK4462341.1"/>
    </source>
</evidence>
<feature type="chain" id="PRO_5043709683" description="Cyanovirin-N domain-containing protein" evidence="1">
    <location>
        <begin position="22"/>
        <end position="131"/>
    </location>
</feature>
<feature type="domain" description="Cyanovirin-N" evidence="2">
    <location>
        <begin position="24"/>
        <end position="121"/>
    </location>
</feature>
<keyword evidence="4" id="KW-1185">Reference proteome</keyword>